<proteinExistence type="predicted"/>
<dbReference type="EMBL" id="JARJJS010000002">
    <property type="protein sequence ID" value="MDF4025295.1"/>
    <property type="molecule type" value="Genomic_DNA"/>
</dbReference>
<gene>
    <name evidence="2" type="ORF">P3W24_10000</name>
</gene>
<evidence type="ECO:0000313" key="3">
    <source>
        <dbReference type="Proteomes" id="UP001528850"/>
    </source>
</evidence>
<keyword evidence="3" id="KW-1185">Reference proteome</keyword>
<name>A0ABT6BAZ6_9GAMM</name>
<reference evidence="2 3" key="1">
    <citation type="journal article" date="2024" name="Curr. Microbiol.">
        <title>Luteibacter sahnii sp. nov., A Novel Yellow-Colored Xanthomonadin Pigment Producing Probiotic Bacterium from Healthy Rice Seed Microbiome.</title>
        <authorList>
            <person name="Jaiswal G."/>
            <person name="Rana R."/>
            <person name="Nayak P.K."/>
            <person name="Chouhan R."/>
            <person name="Gandhi S.G."/>
            <person name="Patel H.K."/>
            <person name="Patil P.B."/>
        </authorList>
    </citation>
    <scope>NUCLEOTIDE SEQUENCE [LARGE SCALE GENOMIC DNA]</scope>
    <source>
        <strain evidence="2 3">PPL201</strain>
    </source>
</reference>
<organism evidence="2 3">
    <name type="scientific">Luteibacter sahnii</name>
    <dbReference type="NCBI Taxonomy" id="3021977"/>
    <lineage>
        <taxon>Bacteria</taxon>
        <taxon>Pseudomonadati</taxon>
        <taxon>Pseudomonadota</taxon>
        <taxon>Gammaproteobacteria</taxon>
        <taxon>Lysobacterales</taxon>
        <taxon>Rhodanobacteraceae</taxon>
        <taxon>Luteibacter</taxon>
    </lineage>
</organism>
<evidence type="ECO:0008006" key="4">
    <source>
        <dbReference type="Google" id="ProtNLM"/>
    </source>
</evidence>
<accession>A0ABT6BAZ6</accession>
<protein>
    <recommendedName>
        <fullName evidence="4">DUF2169 domain-containing protein</fullName>
    </recommendedName>
</protein>
<feature type="region of interest" description="Disordered" evidence="1">
    <location>
        <begin position="87"/>
        <end position="111"/>
    </location>
</feature>
<evidence type="ECO:0000256" key="1">
    <source>
        <dbReference type="SAM" id="MobiDB-lite"/>
    </source>
</evidence>
<evidence type="ECO:0000313" key="2">
    <source>
        <dbReference type="EMBL" id="MDF4025295.1"/>
    </source>
</evidence>
<comment type="caution">
    <text evidence="2">The sequence shown here is derived from an EMBL/GenBank/DDBJ whole genome shotgun (WGS) entry which is preliminary data.</text>
</comment>
<sequence>MTHRSTTPPHADHMNAEKVQVSFDVQVDHPVVLANGRQQSRVRFGVSMTVGGAVTTPTPDEWASIRVIAYDGGDPLPLDDDDVNDGWSSQRRHRGYRFGEPGALSAPASPGVDAMPTPSAFTNIDLYVSAGEDQANMRLTIAFSFDSRDGWRYRTNGYATSPMGEDIYYAQNDLDHHQVQAAPAPQYQPGQITLNGQRQPLPIDDMVVTLSLPVPIRRIDCDPPGMIHWRNQMGDAPCFTGFASAGDTAYQWMTPLPPSSTPLPRPNGTVRLATIVVCARNDVPIADNPNMPRGPIALAVLDDYGTTSRFMVRLDDTDRGKLVVY</sequence>
<dbReference type="Proteomes" id="UP001528850">
    <property type="component" value="Unassembled WGS sequence"/>
</dbReference>